<gene>
    <name evidence="2" type="ORF">CAEBREN_22405</name>
</gene>
<feature type="transmembrane region" description="Helical" evidence="1">
    <location>
        <begin position="40"/>
        <end position="57"/>
    </location>
</feature>
<feature type="transmembrane region" description="Helical" evidence="1">
    <location>
        <begin position="78"/>
        <end position="102"/>
    </location>
</feature>
<keyword evidence="1" id="KW-0812">Transmembrane</keyword>
<sequence length="157" mass="18023">MENKLHYIPLVLTNAALAVSTLGFIYYGVTNILLRTENEWTTIVPCWMFVQILLILIERILFWRQEFGQVYFTGMVKYFYIGWRIFTFLSSLLGTFLLFFLVLASVSDAPMSSLFAAGFIFGLLTTIIYSCIFIKAIVDFFILKNDASSDHTLIIPV</sequence>
<evidence type="ECO:0000256" key="1">
    <source>
        <dbReference type="SAM" id="Phobius"/>
    </source>
</evidence>
<dbReference type="Proteomes" id="UP000008068">
    <property type="component" value="Unassembled WGS sequence"/>
</dbReference>
<proteinExistence type="predicted"/>
<reference evidence="3" key="1">
    <citation type="submission" date="2011-07" db="EMBL/GenBank/DDBJ databases">
        <authorList>
            <consortium name="Caenorhabditis brenneri Sequencing and Analysis Consortium"/>
            <person name="Wilson R.K."/>
        </authorList>
    </citation>
    <scope>NUCLEOTIDE SEQUENCE [LARGE SCALE GENOMIC DNA]</scope>
    <source>
        <strain evidence="3">PB2801</strain>
    </source>
</reference>
<dbReference type="EMBL" id="GL379941">
    <property type="protein sequence ID" value="EGT36996.1"/>
    <property type="molecule type" value="Genomic_DNA"/>
</dbReference>
<dbReference type="HOGENOM" id="CLU_1679476_0_0_1"/>
<evidence type="ECO:0000313" key="3">
    <source>
        <dbReference type="Proteomes" id="UP000008068"/>
    </source>
</evidence>
<feature type="transmembrane region" description="Helical" evidence="1">
    <location>
        <begin position="7"/>
        <end position="28"/>
    </location>
</feature>
<accession>G0NSZ0</accession>
<feature type="transmembrane region" description="Helical" evidence="1">
    <location>
        <begin position="114"/>
        <end position="134"/>
    </location>
</feature>
<name>G0NSZ0_CAEBE</name>
<keyword evidence="3" id="KW-1185">Reference proteome</keyword>
<evidence type="ECO:0000313" key="2">
    <source>
        <dbReference type="EMBL" id="EGT36996.1"/>
    </source>
</evidence>
<protein>
    <submittedName>
        <fullName evidence="2">Uncharacterized protein</fullName>
    </submittedName>
</protein>
<keyword evidence="1" id="KW-1133">Transmembrane helix</keyword>
<dbReference type="AlphaFoldDB" id="G0NSZ0"/>
<dbReference type="InParanoid" id="G0NSZ0"/>
<organism evidence="3">
    <name type="scientific">Caenorhabditis brenneri</name>
    <name type="common">Nematode worm</name>
    <dbReference type="NCBI Taxonomy" id="135651"/>
    <lineage>
        <taxon>Eukaryota</taxon>
        <taxon>Metazoa</taxon>
        <taxon>Ecdysozoa</taxon>
        <taxon>Nematoda</taxon>
        <taxon>Chromadorea</taxon>
        <taxon>Rhabditida</taxon>
        <taxon>Rhabditina</taxon>
        <taxon>Rhabditomorpha</taxon>
        <taxon>Rhabditoidea</taxon>
        <taxon>Rhabditidae</taxon>
        <taxon>Peloderinae</taxon>
        <taxon>Caenorhabditis</taxon>
    </lineage>
</organism>
<keyword evidence="1" id="KW-0472">Membrane</keyword>